<dbReference type="InterPro" id="IPR029069">
    <property type="entry name" value="HotDog_dom_sf"/>
</dbReference>
<dbReference type="PIRSF" id="PIRSF018072">
    <property type="entry name" value="UCP018072"/>
    <property type="match status" value="1"/>
</dbReference>
<dbReference type="SUPFAM" id="SSF54637">
    <property type="entry name" value="Thioesterase/thiol ester dehydrase-isomerase"/>
    <property type="match status" value="1"/>
</dbReference>
<dbReference type="Pfam" id="PF13452">
    <property type="entry name" value="FAS1_DH_region"/>
    <property type="match status" value="1"/>
</dbReference>
<proteinExistence type="predicted"/>
<dbReference type="Proteomes" id="UP000183407">
    <property type="component" value="Unassembled WGS sequence"/>
</dbReference>
<dbReference type="AlphaFoldDB" id="A0A1H5BJH6"/>
<dbReference type="RefSeq" id="WP_073366818.1">
    <property type="nucleotide sequence ID" value="NZ_FNTL01000004.1"/>
</dbReference>
<evidence type="ECO:0000259" key="1">
    <source>
        <dbReference type="Pfam" id="PF13452"/>
    </source>
</evidence>
<dbReference type="Gene3D" id="3.10.129.10">
    <property type="entry name" value="Hotdog Thioesterase"/>
    <property type="match status" value="1"/>
</dbReference>
<sequence>MASLDPGIIGTRIPEHTVEVERGRLSFFARATGQDDPIYTDPSAAAEAGHRDLPVPPTFLFCLNMERPSPSTFYTDLGVDIRTILHGAQSFTYHATAYAGDTLHFSTEVTDCYAKKGGALQFLVRTTEVTRHGEPIAQLRSTTVIRDPRASA</sequence>
<protein>
    <submittedName>
        <fullName evidence="2">Acyl dehydratase</fullName>
    </submittedName>
</protein>
<organism evidence="2 3">
    <name type="scientific">Rhodococcus jostii</name>
    <dbReference type="NCBI Taxonomy" id="132919"/>
    <lineage>
        <taxon>Bacteria</taxon>
        <taxon>Bacillati</taxon>
        <taxon>Actinomycetota</taxon>
        <taxon>Actinomycetes</taxon>
        <taxon>Mycobacteriales</taxon>
        <taxon>Nocardiaceae</taxon>
        <taxon>Rhodococcus</taxon>
    </lineage>
</organism>
<evidence type="ECO:0000313" key="2">
    <source>
        <dbReference type="EMBL" id="SED54783.1"/>
    </source>
</evidence>
<dbReference type="InterPro" id="IPR016709">
    <property type="entry name" value="HadA-like"/>
</dbReference>
<feature type="domain" description="FAS1-like dehydratase" evidence="1">
    <location>
        <begin position="9"/>
        <end position="138"/>
    </location>
</feature>
<dbReference type="OrthoDB" id="5415111at2"/>
<dbReference type="InterPro" id="IPR039569">
    <property type="entry name" value="FAS1-like_DH_region"/>
</dbReference>
<evidence type="ECO:0000313" key="3">
    <source>
        <dbReference type="Proteomes" id="UP000183407"/>
    </source>
</evidence>
<gene>
    <name evidence="2" type="ORF">SAMN04490220_4802</name>
</gene>
<accession>A0A1H5BJH6</accession>
<name>A0A1H5BJH6_RHOJO</name>
<dbReference type="EMBL" id="FNTL01000004">
    <property type="protein sequence ID" value="SED54783.1"/>
    <property type="molecule type" value="Genomic_DNA"/>
</dbReference>
<dbReference type="CDD" id="cd03441">
    <property type="entry name" value="R_hydratase_like"/>
    <property type="match status" value="1"/>
</dbReference>
<reference evidence="3" key="1">
    <citation type="submission" date="2016-10" db="EMBL/GenBank/DDBJ databases">
        <authorList>
            <person name="Varghese N."/>
        </authorList>
    </citation>
    <scope>NUCLEOTIDE SEQUENCE [LARGE SCALE GENOMIC DNA]</scope>
    <source>
        <strain evidence="3">DSM 44719</strain>
    </source>
</reference>